<dbReference type="EMBL" id="JANPWB010000012">
    <property type="protein sequence ID" value="KAJ1112605.1"/>
    <property type="molecule type" value="Genomic_DNA"/>
</dbReference>
<feature type="compositionally biased region" description="Basic and acidic residues" evidence="1">
    <location>
        <begin position="226"/>
        <end position="276"/>
    </location>
</feature>
<feature type="compositionally biased region" description="Pro residues" evidence="1">
    <location>
        <begin position="97"/>
        <end position="107"/>
    </location>
</feature>
<reference evidence="2" key="1">
    <citation type="journal article" date="2022" name="bioRxiv">
        <title>Sequencing and chromosome-scale assembly of the giantPleurodeles waltlgenome.</title>
        <authorList>
            <person name="Brown T."/>
            <person name="Elewa A."/>
            <person name="Iarovenko S."/>
            <person name="Subramanian E."/>
            <person name="Araus A.J."/>
            <person name="Petzold A."/>
            <person name="Susuki M."/>
            <person name="Suzuki K.-i.T."/>
            <person name="Hayashi T."/>
            <person name="Toyoda A."/>
            <person name="Oliveira C."/>
            <person name="Osipova E."/>
            <person name="Leigh N.D."/>
            <person name="Simon A."/>
            <person name="Yun M.H."/>
        </authorList>
    </citation>
    <scope>NUCLEOTIDE SEQUENCE</scope>
    <source>
        <strain evidence="2">20211129_DDA</strain>
        <tissue evidence="2">Liver</tissue>
    </source>
</reference>
<organism evidence="2 3">
    <name type="scientific">Pleurodeles waltl</name>
    <name type="common">Iberian ribbed newt</name>
    <dbReference type="NCBI Taxonomy" id="8319"/>
    <lineage>
        <taxon>Eukaryota</taxon>
        <taxon>Metazoa</taxon>
        <taxon>Chordata</taxon>
        <taxon>Craniata</taxon>
        <taxon>Vertebrata</taxon>
        <taxon>Euteleostomi</taxon>
        <taxon>Amphibia</taxon>
        <taxon>Batrachia</taxon>
        <taxon>Caudata</taxon>
        <taxon>Salamandroidea</taxon>
        <taxon>Salamandridae</taxon>
        <taxon>Pleurodelinae</taxon>
        <taxon>Pleurodeles</taxon>
    </lineage>
</organism>
<name>A0AAV7N980_PLEWA</name>
<protein>
    <recommendedName>
        <fullName evidence="4">CapZ-interacting protein</fullName>
    </recommendedName>
</protein>
<keyword evidence="3" id="KW-1185">Reference proteome</keyword>
<evidence type="ECO:0000313" key="3">
    <source>
        <dbReference type="Proteomes" id="UP001066276"/>
    </source>
</evidence>
<sequence length="345" mass="37371">MEGRSADTHTAVKQSTASTVAKLAGKFNNPSATAVHKEVPLPKPIRKKPPCSLPLPVTKAELGHNGEEKTAGNALHPQKNKVKSSPIIEKLQGNLMFPPPPGRPPKSPGFKAMPSPFNSPPLTPDSPNRRSRYSDSDAVPVGFEQPPEGAALRGYIKLRTKGSLKRRPPSRKFRKSQTDMGDEDFGSMAAPKQNGGKSEESDEVFDVKRGMSPQPSDHAGPRGVRKTSDDKIPTNKTAVPEKAEKKDTDKAEADKEESEEKMQKPCTEQETKKDMAHAGVAAKNTDKQETEEDPKCQEPAVTTEIVSEADSTRTAAEPATEESSSRKEDSSSQEEGNKTAEDKDV</sequence>
<dbReference type="AlphaFoldDB" id="A0AAV7N980"/>
<comment type="caution">
    <text evidence="2">The sequence shown here is derived from an EMBL/GenBank/DDBJ whole genome shotgun (WGS) entry which is preliminary data.</text>
</comment>
<feature type="region of interest" description="Disordered" evidence="1">
    <location>
        <begin position="1"/>
        <end position="345"/>
    </location>
</feature>
<feature type="compositionally biased region" description="Basic and acidic residues" evidence="1">
    <location>
        <begin position="61"/>
        <end position="70"/>
    </location>
</feature>
<evidence type="ECO:0008006" key="4">
    <source>
        <dbReference type="Google" id="ProtNLM"/>
    </source>
</evidence>
<accession>A0AAV7N980</accession>
<proteinExistence type="predicted"/>
<dbReference type="Proteomes" id="UP001066276">
    <property type="component" value="Chromosome 8"/>
</dbReference>
<evidence type="ECO:0000313" key="2">
    <source>
        <dbReference type="EMBL" id="KAJ1112605.1"/>
    </source>
</evidence>
<evidence type="ECO:0000256" key="1">
    <source>
        <dbReference type="SAM" id="MobiDB-lite"/>
    </source>
</evidence>
<gene>
    <name evidence="2" type="ORF">NDU88_000867</name>
</gene>
<feature type="compositionally biased region" description="Basic and acidic residues" evidence="1">
    <location>
        <begin position="284"/>
        <end position="296"/>
    </location>
</feature>
<feature type="compositionally biased region" description="Basic residues" evidence="1">
    <location>
        <begin position="156"/>
        <end position="175"/>
    </location>
</feature>
<feature type="compositionally biased region" description="Basic and acidic residues" evidence="1">
    <location>
        <begin position="323"/>
        <end position="345"/>
    </location>
</feature>